<dbReference type="PRINTS" id="PR00455">
    <property type="entry name" value="HTHTETR"/>
</dbReference>
<accession>A0ABY3VHR4</accession>
<proteinExistence type="predicted"/>
<dbReference type="Proteomes" id="UP001055336">
    <property type="component" value="Chromosome"/>
</dbReference>
<evidence type="ECO:0000313" key="6">
    <source>
        <dbReference type="Proteomes" id="UP001055336"/>
    </source>
</evidence>
<keyword evidence="6" id="KW-1185">Reference proteome</keyword>
<dbReference type="Pfam" id="PF00440">
    <property type="entry name" value="TetR_N"/>
    <property type="match status" value="1"/>
</dbReference>
<dbReference type="RefSeq" id="WP_240258603.1">
    <property type="nucleotide sequence ID" value="NZ_CP092488.2"/>
</dbReference>
<feature type="region of interest" description="Disordered" evidence="3">
    <location>
        <begin position="1"/>
        <end position="21"/>
    </location>
</feature>
<reference evidence="5" key="1">
    <citation type="submission" date="2022-08" db="EMBL/GenBank/DDBJ databases">
        <title>Whole genome sequencing of non-tuberculosis mycobacteria type-strains.</title>
        <authorList>
            <person name="Igarashi Y."/>
            <person name="Osugi A."/>
            <person name="Mitarai S."/>
        </authorList>
    </citation>
    <scope>NUCLEOTIDE SEQUENCE</scope>
    <source>
        <strain evidence="5">DSM 45127</strain>
    </source>
</reference>
<evidence type="ECO:0000256" key="1">
    <source>
        <dbReference type="ARBA" id="ARBA00023125"/>
    </source>
</evidence>
<feature type="domain" description="HTH tetR-type" evidence="4">
    <location>
        <begin position="32"/>
        <end position="91"/>
    </location>
</feature>
<evidence type="ECO:0000313" key="5">
    <source>
        <dbReference type="EMBL" id="UMB68141.1"/>
    </source>
</evidence>
<protein>
    <submittedName>
        <fullName evidence="5">TetR/AcrR family transcriptional regulator</fullName>
    </submittedName>
</protein>
<feature type="compositionally biased region" description="Pro residues" evidence="3">
    <location>
        <begin position="1"/>
        <end position="15"/>
    </location>
</feature>
<sequence>MVRIPRPPIPHPGPKPAVKVDARSERWKEHRKKVRAEIVEAAFRAIDRLGPDLSVREIAEEAGTAKPKIYRHFTDKSDLFQAIGERLRDMLWAAVFPSIDFANNSVREIIRRTAEEYVNLVDEHPNVLRFFIQGRFPEQSESATRTLSEGREITLAMAEMFNNELREMELDPGAFELAAFATYGCAAAATEWWLGSDVDSPRRMPHDQFVEHLTTITMGVISGTAEMLGIKLDPDQPIHDAMPRNSAAS</sequence>
<evidence type="ECO:0000256" key="3">
    <source>
        <dbReference type="SAM" id="MobiDB-lite"/>
    </source>
</evidence>
<gene>
    <name evidence="5" type="ORF">MKK62_16980</name>
</gene>
<dbReference type="PROSITE" id="PS50977">
    <property type="entry name" value="HTH_TETR_2"/>
    <property type="match status" value="1"/>
</dbReference>
<dbReference type="InterPro" id="IPR036271">
    <property type="entry name" value="Tet_transcr_reg_TetR-rel_C_sf"/>
</dbReference>
<dbReference type="Gene3D" id="1.10.357.10">
    <property type="entry name" value="Tetracycline Repressor, domain 2"/>
    <property type="match status" value="1"/>
</dbReference>
<dbReference type="EMBL" id="CP092488">
    <property type="protein sequence ID" value="UMB68141.1"/>
    <property type="molecule type" value="Genomic_DNA"/>
</dbReference>
<feature type="DNA-binding region" description="H-T-H motif" evidence="2">
    <location>
        <begin position="54"/>
        <end position="73"/>
    </location>
</feature>
<evidence type="ECO:0000259" key="4">
    <source>
        <dbReference type="PROSITE" id="PS50977"/>
    </source>
</evidence>
<organism evidence="5 6">
    <name type="scientific">Mycobacterium paraterrae</name>
    <dbReference type="NCBI Taxonomy" id="577492"/>
    <lineage>
        <taxon>Bacteria</taxon>
        <taxon>Bacillati</taxon>
        <taxon>Actinomycetota</taxon>
        <taxon>Actinomycetes</taxon>
        <taxon>Mycobacteriales</taxon>
        <taxon>Mycobacteriaceae</taxon>
        <taxon>Mycobacterium</taxon>
    </lineage>
</organism>
<dbReference type="SUPFAM" id="SSF48498">
    <property type="entry name" value="Tetracyclin repressor-like, C-terminal domain"/>
    <property type="match status" value="1"/>
</dbReference>
<dbReference type="PANTHER" id="PTHR30055:SF160">
    <property type="entry name" value="TRANSCRIPTIONAL REGULATORY PROTEIN (PROBABLY ASNC-FAMILY)-RELATED"/>
    <property type="match status" value="1"/>
</dbReference>
<evidence type="ECO:0000256" key="2">
    <source>
        <dbReference type="PROSITE-ProRule" id="PRU00335"/>
    </source>
</evidence>
<keyword evidence="1 2" id="KW-0238">DNA-binding</keyword>
<dbReference type="PANTHER" id="PTHR30055">
    <property type="entry name" value="HTH-TYPE TRANSCRIPTIONAL REGULATOR RUTR"/>
    <property type="match status" value="1"/>
</dbReference>
<name>A0ABY3VHR4_9MYCO</name>
<dbReference type="InterPro" id="IPR009057">
    <property type="entry name" value="Homeodomain-like_sf"/>
</dbReference>
<dbReference type="InterPro" id="IPR001647">
    <property type="entry name" value="HTH_TetR"/>
</dbReference>
<dbReference type="InterPro" id="IPR050109">
    <property type="entry name" value="HTH-type_TetR-like_transc_reg"/>
</dbReference>
<dbReference type="SUPFAM" id="SSF46689">
    <property type="entry name" value="Homeodomain-like"/>
    <property type="match status" value="1"/>
</dbReference>